<comment type="caution">
    <text evidence="2">The sequence shown here is derived from an EMBL/GenBank/DDBJ whole genome shotgun (WGS) entry which is preliminary data.</text>
</comment>
<dbReference type="PANTHER" id="PTHR47993:SF395">
    <property type="entry name" value="JACALIN-RELATED LECTIN 37-RELATED"/>
    <property type="match status" value="1"/>
</dbReference>
<proteinExistence type="predicted"/>
<dbReference type="NCBIfam" id="TIGR01640">
    <property type="entry name" value="F_box_assoc_1"/>
    <property type="match status" value="1"/>
</dbReference>
<name>A0A6D2JPE9_9BRAS</name>
<dbReference type="SUPFAM" id="SSF50965">
    <property type="entry name" value="Galactose oxidase, central domain"/>
    <property type="match status" value="1"/>
</dbReference>
<dbReference type="AlphaFoldDB" id="A0A6D2JPE9"/>
<dbReference type="EMBL" id="CACVBM020001329">
    <property type="protein sequence ID" value="CAA7045828.1"/>
    <property type="molecule type" value="Genomic_DNA"/>
</dbReference>
<dbReference type="InterPro" id="IPR011043">
    <property type="entry name" value="Gal_Oxase/kelch_b-propeller"/>
</dbReference>
<dbReference type="Pfam" id="PF07734">
    <property type="entry name" value="FBA_1"/>
    <property type="match status" value="1"/>
</dbReference>
<keyword evidence="3" id="KW-1185">Reference proteome</keyword>
<sequence length="298" mass="33794">MKFNLQGFHNDNDIVDPSIKIVSVLGHVEISKLFHCHGLVLCVTKDHPGLLMWNPYLGQTRLIQPMNSFSKDDKYAFGYDNNKGYHKILRGTYGRKVGYLWSEIYDCNSDSWRVLDVNSDWAMISYLSIVSLKGNTYFLAQAKNGSLHCFDFTAERFGPLLPLPFQAYVSGSGSVALSCVTDEQLGFLYRPNDETIVIQITTKIGPDSVSWSKFLEVGTKPLPCQSWTFFTDEAEKKVLIVSSFRNSRKTCCYQTAYIIGEDGYFKSVDTGETRISEKVMYYNPVVFSSYVPSLVQLK</sequence>
<dbReference type="InterPro" id="IPR017451">
    <property type="entry name" value="F-box-assoc_interact_dom"/>
</dbReference>
<dbReference type="OrthoDB" id="1853768at2759"/>
<dbReference type="InterPro" id="IPR050233">
    <property type="entry name" value="A_thaliana_F-box"/>
</dbReference>
<dbReference type="PANTHER" id="PTHR47993">
    <property type="entry name" value="OS09G0372900 PROTEIN-RELATED"/>
    <property type="match status" value="1"/>
</dbReference>
<feature type="domain" description="F-box associated beta-propeller type 1" evidence="1">
    <location>
        <begin position="2"/>
        <end position="297"/>
    </location>
</feature>
<reference evidence="2" key="1">
    <citation type="submission" date="2020-01" db="EMBL/GenBank/DDBJ databases">
        <authorList>
            <person name="Mishra B."/>
        </authorList>
    </citation>
    <scope>NUCLEOTIDE SEQUENCE [LARGE SCALE GENOMIC DNA]</scope>
</reference>
<organism evidence="2 3">
    <name type="scientific">Microthlaspi erraticum</name>
    <dbReference type="NCBI Taxonomy" id="1685480"/>
    <lineage>
        <taxon>Eukaryota</taxon>
        <taxon>Viridiplantae</taxon>
        <taxon>Streptophyta</taxon>
        <taxon>Embryophyta</taxon>
        <taxon>Tracheophyta</taxon>
        <taxon>Spermatophyta</taxon>
        <taxon>Magnoliopsida</taxon>
        <taxon>eudicotyledons</taxon>
        <taxon>Gunneridae</taxon>
        <taxon>Pentapetalae</taxon>
        <taxon>rosids</taxon>
        <taxon>malvids</taxon>
        <taxon>Brassicales</taxon>
        <taxon>Brassicaceae</taxon>
        <taxon>Coluteocarpeae</taxon>
        <taxon>Microthlaspi</taxon>
    </lineage>
</organism>
<evidence type="ECO:0000313" key="3">
    <source>
        <dbReference type="Proteomes" id="UP000467841"/>
    </source>
</evidence>
<dbReference type="InterPro" id="IPR006527">
    <property type="entry name" value="F-box-assoc_dom_typ1"/>
</dbReference>
<protein>
    <recommendedName>
        <fullName evidence="1">F-box associated beta-propeller type 1 domain-containing protein</fullName>
    </recommendedName>
</protein>
<accession>A0A6D2JPE9</accession>
<dbReference type="Proteomes" id="UP000467841">
    <property type="component" value="Unassembled WGS sequence"/>
</dbReference>
<evidence type="ECO:0000259" key="1">
    <source>
        <dbReference type="Pfam" id="PF07734"/>
    </source>
</evidence>
<evidence type="ECO:0000313" key="2">
    <source>
        <dbReference type="EMBL" id="CAA7045828.1"/>
    </source>
</evidence>
<gene>
    <name evidence="2" type="ORF">MERR_LOCUS33063</name>
</gene>